<dbReference type="RefSeq" id="WP_317787259.1">
    <property type="nucleotide sequence ID" value="NZ_AP028461.1"/>
</dbReference>
<dbReference type="EC" id="3.4.-.-" evidence="3"/>
<keyword evidence="1" id="KW-0472">Membrane</keyword>
<evidence type="ECO:0000256" key="1">
    <source>
        <dbReference type="SAM" id="Phobius"/>
    </source>
</evidence>
<keyword evidence="3" id="KW-0378">Hydrolase</keyword>
<proteinExistence type="predicted"/>
<organism evidence="3 4">
    <name type="scientific">Actinoplanes sichuanensis</name>
    <dbReference type="NCBI Taxonomy" id="512349"/>
    <lineage>
        <taxon>Bacteria</taxon>
        <taxon>Bacillati</taxon>
        <taxon>Actinomycetota</taxon>
        <taxon>Actinomycetes</taxon>
        <taxon>Micromonosporales</taxon>
        <taxon>Micromonosporaceae</taxon>
        <taxon>Actinoplanes</taxon>
    </lineage>
</organism>
<sequence length="258" mass="27801">MADIDGIIGSLLIAVVFGFLLVSTVLGVIRGPQLLAAVARDRARFFRNSILTMIGLVVNGLLAVAIHPDLTFGDVGWRAPEGNWQDYLYTGYFLVLLLVVYLRSRKGPLSPSVTALLPRTGRERWLAGGTAVAFGIGEEFLYRGLLPAVGTELLGLPLWVAAVVAWVLFVAGHAYQGRRALITIGVLGLLFTMIYVSSMSLVLPMLVHTLWDAVVFLLIKPRPTVVDAPVVQAPVAETPVVETPVVEAPLRLRAAAPD</sequence>
<evidence type="ECO:0000313" key="3">
    <source>
        <dbReference type="EMBL" id="MFD1367847.1"/>
    </source>
</evidence>
<feature type="domain" description="CAAX prenyl protease 2/Lysostaphin resistance protein A-like" evidence="2">
    <location>
        <begin position="125"/>
        <end position="214"/>
    </location>
</feature>
<name>A0ABW4ACP1_9ACTN</name>
<feature type="transmembrane region" description="Helical" evidence="1">
    <location>
        <begin position="87"/>
        <end position="104"/>
    </location>
</feature>
<dbReference type="EMBL" id="JBHTMK010000031">
    <property type="protein sequence ID" value="MFD1367847.1"/>
    <property type="molecule type" value="Genomic_DNA"/>
</dbReference>
<keyword evidence="1" id="KW-1133">Transmembrane helix</keyword>
<dbReference type="InterPro" id="IPR003675">
    <property type="entry name" value="Rce1/LyrA-like_dom"/>
</dbReference>
<dbReference type="Pfam" id="PF02517">
    <property type="entry name" value="Rce1-like"/>
    <property type="match status" value="1"/>
</dbReference>
<protein>
    <submittedName>
        <fullName evidence="3">CPBP family intramembrane glutamic endopeptidase</fullName>
        <ecNumber evidence="3">3.4.-.-</ecNumber>
    </submittedName>
</protein>
<reference evidence="4" key="1">
    <citation type="journal article" date="2019" name="Int. J. Syst. Evol. Microbiol.">
        <title>The Global Catalogue of Microorganisms (GCM) 10K type strain sequencing project: providing services to taxonomists for standard genome sequencing and annotation.</title>
        <authorList>
            <consortium name="The Broad Institute Genomics Platform"/>
            <consortium name="The Broad Institute Genome Sequencing Center for Infectious Disease"/>
            <person name="Wu L."/>
            <person name="Ma J."/>
        </authorList>
    </citation>
    <scope>NUCLEOTIDE SEQUENCE [LARGE SCALE GENOMIC DNA]</scope>
    <source>
        <strain evidence="4">CCM 7526</strain>
    </source>
</reference>
<feature type="transmembrane region" description="Helical" evidence="1">
    <location>
        <begin position="154"/>
        <end position="172"/>
    </location>
</feature>
<evidence type="ECO:0000313" key="4">
    <source>
        <dbReference type="Proteomes" id="UP001597183"/>
    </source>
</evidence>
<dbReference type="GO" id="GO:0016787">
    <property type="term" value="F:hydrolase activity"/>
    <property type="evidence" value="ECO:0007669"/>
    <property type="project" value="UniProtKB-KW"/>
</dbReference>
<feature type="transmembrane region" description="Helical" evidence="1">
    <location>
        <begin position="6"/>
        <end position="29"/>
    </location>
</feature>
<comment type="caution">
    <text evidence="3">The sequence shown here is derived from an EMBL/GenBank/DDBJ whole genome shotgun (WGS) entry which is preliminary data.</text>
</comment>
<accession>A0ABW4ACP1</accession>
<feature type="transmembrane region" description="Helical" evidence="1">
    <location>
        <begin position="125"/>
        <end position="142"/>
    </location>
</feature>
<feature type="transmembrane region" description="Helical" evidence="1">
    <location>
        <begin position="179"/>
        <end position="196"/>
    </location>
</feature>
<keyword evidence="4" id="KW-1185">Reference proteome</keyword>
<feature type="transmembrane region" description="Helical" evidence="1">
    <location>
        <begin position="50"/>
        <end position="67"/>
    </location>
</feature>
<evidence type="ECO:0000259" key="2">
    <source>
        <dbReference type="Pfam" id="PF02517"/>
    </source>
</evidence>
<gene>
    <name evidence="3" type="ORF">ACFQ5G_21050</name>
</gene>
<keyword evidence="1" id="KW-0812">Transmembrane</keyword>
<dbReference type="Proteomes" id="UP001597183">
    <property type="component" value="Unassembled WGS sequence"/>
</dbReference>